<keyword evidence="3" id="KW-1185">Reference proteome</keyword>
<dbReference type="Pfam" id="PF26419">
    <property type="entry name" value="DUF8114"/>
    <property type="match status" value="1"/>
</dbReference>
<sequence length="230" mass="26091">MVFSGENEKPHVPRAADPVTRAPAVESRRFYPTTGYDPVMPKVSIGLRGWRFDESAVFTDDGEFRPLDELDDDTRRRLVRLTYLQGKPCDACYLIHGEADKKRCNQAETVYGEPMEEVLLCSAHEPEFLYWFREADGADLTGSETFRDRFHEWFAAGGRAPEEYAGVDHVDTDPTGLPDPPDPAELNRRLNENYEGERKRIDLRTGEVTTVDEDDGDGVDLELGREYPTG</sequence>
<proteinExistence type="predicted"/>
<gene>
    <name evidence="2" type="ORF">GCM10008995_05470</name>
</gene>
<reference evidence="2" key="1">
    <citation type="journal article" date="2014" name="Int. J. Syst. Evol. Microbiol.">
        <title>Complete genome sequence of Corynebacterium casei LMG S-19264T (=DSM 44701T), isolated from a smear-ripened cheese.</title>
        <authorList>
            <consortium name="US DOE Joint Genome Institute (JGI-PGF)"/>
            <person name="Walter F."/>
            <person name="Albersmeier A."/>
            <person name="Kalinowski J."/>
            <person name="Ruckert C."/>
        </authorList>
    </citation>
    <scope>NUCLEOTIDE SEQUENCE</scope>
    <source>
        <strain evidence="2">JCM 14359</strain>
    </source>
</reference>
<dbReference type="InterPro" id="IPR058427">
    <property type="entry name" value="DUF8114"/>
</dbReference>
<dbReference type="EMBL" id="BMOC01000002">
    <property type="protein sequence ID" value="GGI98513.1"/>
    <property type="molecule type" value="Genomic_DNA"/>
</dbReference>
<name>A0A830E6Z9_9EURY</name>
<comment type="caution">
    <text evidence="2">The sequence shown here is derived from an EMBL/GenBank/DDBJ whole genome shotgun (WGS) entry which is preliminary data.</text>
</comment>
<protein>
    <submittedName>
        <fullName evidence="2">Uncharacterized protein</fullName>
    </submittedName>
</protein>
<reference evidence="2" key="2">
    <citation type="submission" date="2020-09" db="EMBL/GenBank/DDBJ databases">
        <authorList>
            <person name="Sun Q."/>
            <person name="Ohkuma M."/>
        </authorList>
    </citation>
    <scope>NUCLEOTIDE SEQUENCE</scope>
    <source>
        <strain evidence="2">JCM 14359</strain>
    </source>
</reference>
<dbReference type="AlphaFoldDB" id="A0A830E6Z9"/>
<evidence type="ECO:0000313" key="3">
    <source>
        <dbReference type="Proteomes" id="UP000653099"/>
    </source>
</evidence>
<dbReference type="Proteomes" id="UP000653099">
    <property type="component" value="Unassembled WGS sequence"/>
</dbReference>
<feature type="compositionally biased region" description="Basic and acidic residues" evidence="1">
    <location>
        <begin position="185"/>
        <end position="205"/>
    </location>
</feature>
<feature type="region of interest" description="Disordered" evidence="1">
    <location>
        <begin position="165"/>
        <end position="230"/>
    </location>
</feature>
<evidence type="ECO:0000256" key="1">
    <source>
        <dbReference type="SAM" id="MobiDB-lite"/>
    </source>
</evidence>
<accession>A0A830E6Z9</accession>
<feature type="compositionally biased region" description="Acidic residues" evidence="1">
    <location>
        <begin position="210"/>
        <end position="220"/>
    </location>
</feature>
<evidence type="ECO:0000313" key="2">
    <source>
        <dbReference type="EMBL" id="GGI98513.1"/>
    </source>
</evidence>
<organism evidence="2 3">
    <name type="scientific">Halobellus salinus</name>
    <dbReference type="NCBI Taxonomy" id="931585"/>
    <lineage>
        <taxon>Archaea</taxon>
        <taxon>Methanobacteriati</taxon>
        <taxon>Methanobacteriota</taxon>
        <taxon>Stenosarchaea group</taxon>
        <taxon>Halobacteria</taxon>
        <taxon>Halobacteriales</taxon>
        <taxon>Haloferacaceae</taxon>
        <taxon>Halobellus</taxon>
    </lineage>
</organism>